<dbReference type="CDD" id="cd00067">
    <property type="entry name" value="GAL4"/>
    <property type="match status" value="1"/>
</dbReference>
<sequence>MGRRPNALVVEFFERGEKLEDNSNRYQHTCRRCGQLFPKGRIDSLTAHLLRKCPKVTPDERNWVFQQLQQNSEKPQRTSINIVEPHQDLSQLGVPLSNYQQQSALDTLAEVSRHHLDYSSQRRLSDAGHDLLIPGITDQQFIAQLREFNAPPEAPPTIETSIPLEDRPTSTGQDFPHSTNVQVGTSAATVASGLAQTASAANQQLEAVQAHDFPYEDHTNFVDPGLHNMGGPVQVQSMYEAGQPPDAPWVSATNGHSYDLAPQTCRAPTYGFGFPQKPVQKKIRGRFDDSRRKEVAGVRKSGACIRCRMLKKSCSGEDPCRTCRNVATARLWKGTCFRARVADEFTLWSSGLFRSLANTQASTTVRERHEIELPGRLEARLHNVSNFSMSFAVREYRREVDSSASPSVGTESSDNGQGFLLSEDDSLPDKVDAYATLLAEIFIDSEPSMFVRKTLQLALSLAKAEDARHAAKTDHVPGNSPSRTCYNLQERLIHNAIQLWVLSSILTTPQKQSWELQYRPDQEPQQQPEHAEWPDERTGVDPGVQSIDQQSAGHRLITGQLLAAVETRCSRLSKVVMNELERRLLQRLQADPFATYISSVLLLSCVERMTGLFRSFDASETKAVLGAPNGEHLSQLPTNAMVSAERNAIVDTSDSWPLETPTSTLWSQGPRFADLLTMLLRIRGLPPKTGMTANGTLTVMPDCPASIPGRPAKEPDEQAKIAATWLESMQLSVDELMNKRDGQLPATSDGLAGWDMIFTSKILLPEKAG</sequence>
<evidence type="ECO:0000256" key="1">
    <source>
        <dbReference type="ARBA" id="ARBA00023242"/>
    </source>
</evidence>
<dbReference type="PANTHER" id="PTHR35392">
    <property type="entry name" value="ZN(II)2CYS6 TRANSCRIPTION FACTOR (EUROFUNG)-RELATED-RELATED"/>
    <property type="match status" value="1"/>
</dbReference>
<dbReference type="GO" id="GO:0000981">
    <property type="term" value="F:DNA-binding transcription factor activity, RNA polymerase II-specific"/>
    <property type="evidence" value="ECO:0007669"/>
    <property type="project" value="InterPro"/>
</dbReference>
<dbReference type="EMBL" id="JAWDJX010000060">
    <property type="protein sequence ID" value="KAK3047548.1"/>
    <property type="molecule type" value="Genomic_DNA"/>
</dbReference>
<dbReference type="PANTHER" id="PTHR35392:SF2">
    <property type="entry name" value="ZN(II)2CYS6 TRANSCRIPTION FACTOR (EUROFUNG)"/>
    <property type="match status" value="1"/>
</dbReference>
<evidence type="ECO:0000313" key="3">
    <source>
        <dbReference type="EMBL" id="KAK3047548.1"/>
    </source>
</evidence>
<reference evidence="3" key="1">
    <citation type="submission" date="2023-04" db="EMBL/GenBank/DDBJ databases">
        <title>Black Yeasts Isolated from many extreme environments.</title>
        <authorList>
            <person name="Coleine C."/>
            <person name="Stajich J.E."/>
            <person name="Selbmann L."/>
        </authorList>
    </citation>
    <scope>NUCLEOTIDE SEQUENCE</scope>
    <source>
        <strain evidence="3">CCFEE 5312</strain>
    </source>
</reference>
<dbReference type="InterPro" id="IPR001138">
    <property type="entry name" value="Zn2Cys6_DnaBD"/>
</dbReference>
<name>A0AAJ0DD23_9PEZI</name>
<evidence type="ECO:0000256" key="2">
    <source>
        <dbReference type="SAM" id="MobiDB-lite"/>
    </source>
</evidence>
<gene>
    <name evidence="3" type="ORF">LTR09_011053</name>
</gene>
<dbReference type="AlphaFoldDB" id="A0AAJ0DD23"/>
<accession>A0AAJ0DD23</accession>
<dbReference type="InterPro" id="IPR052973">
    <property type="entry name" value="Fungal_sec-metab_reg_TF"/>
</dbReference>
<organism evidence="3 4">
    <name type="scientific">Extremus antarcticus</name>
    <dbReference type="NCBI Taxonomy" id="702011"/>
    <lineage>
        <taxon>Eukaryota</taxon>
        <taxon>Fungi</taxon>
        <taxon>Dikarya</taxon>
        <taxon>Ascomycota</taxon>
        <taxon>Pezizomycotina</taxon>
        <taxon>Dothideomycetes</taxon>
        <taxon>Dothideomycetidae</taxon>
        <taxon>Mycosphaerellales</taxon>
        <taxon>Extremaceae</taxon>
        <taxon>Extremus</taxon>
    </lineage>
</organism>
<dbReference type="GO" id="GO:0008270">
    <property type="term" value="F:zinc ion binding"/>
    <property type="evidence" value="ECO:0007669"/>
    <property type="project" value="InterPro"/>
</dbReference>
<evidence type="ECO:0000313" key="4">
    <source>
        <dbReference type="Proteomes" id="UP001271007"/>
    </source>
</evidence>
<proteinExistence type="predicted"/>
<feature type="compositionally biased region" description="Basic and acidic residues" evidence="2">
    <location>
        <begin position="529"/>
        <end position="539"/>
    </location>
</feature>
<dbReference type="Proteomes" id="UP001271007">
    <property type="component" value="Unassembled WGS sequence"/>
</dbReference>
<feature type="region of interest" description="Disordered" evidence="2">
    <location>
        <begin position="517"/>
        <end position="544"/>
    </location>
</feature>
<protein>
    <submittedName>
        <fullName evidence="3">Uncharacterized protein</fullName>
    </submittedName>
</protein>
<keyword evidence="1" id="KW-0539">Nucleus</keyword>
<comment type="caution">
    <text evidence="3">The sequence shown here is derived from an EMBL/GenBank/DDBJ whole genome shotgun (WGS) entry which is preliminary data.</text>
</comment>
<feature type="region of interest" description="Disordered" evidence="2">
    <location>
        <begin position="402"/>
        <end position="421"/>
    </location>
</feature>
<keyword evidence="4" id="KW-1185">Reference proteome</keyword>
<feature type="compositionally biased region" description="Polar residues" evidence="2">
    <location>
        <begin position="402"/>
        <end position="416"/>
    </location>
</feature>